<feature type="transmembrane region" description="Helical" evidence="1">
    <location>
        <begin position="6"/>
        <end position="28"/>
    </location>
</feature>
<organism evidence="2">
    <name type="scientific">Arundo donax</name>
    <name type="common">Giant reed</name>
    <name type="synonym">Donax arundinaceus</name>
    <dbReference type="NCBI Taxonomy" id="35708"/>
    <lineage>
        <taxon>Eukaryota</taxon>
        <taxon>Viridiplantae</taxon>
        <taxon>Streptophyta</taxon>
        <taxon>Embryophyta</taxon>
        <taxon>Tracheophyta</taxon>
        <taxon>Spermatophyta</taxon>
        <taxon>Magnoliopsida</taxon>
        <taxon>Liliopsida</taxon>
        <taxon>Poales</taxon>
        <taxon>Poaceae</taxon>
        <taxon>PACMAD clade</taxon>
        <taxon>Arundinoideae</taxon>
        <taxon>Arundineae</taxon>
        <taxon>Arundo</taxon>
    </lineage>
</organism>
<keyword evidence="1" id="KW-0812">Transmembrane</keyword>
<sequence length="69" mass="7858">MPLPCFWMGVFALIQLVFIISISTQFLFKKIAWCRQRLRTTASEGSSWWCLSSSNNRCTVILPTISGSK</sequence>
<evidence type="ECO:0000256" key="1">
    <source>
        <dbReference type="SAM" id="Phobius"/>
    </source>
</evidence>
<accession>A0A0A9HLE9</accession>
<dbReference type="EMBL" id="GBRH01161252">
    <property type="protein sequence ID" value="JAE36644.1"/>
    <property type="molecule type" value="Transcribed_RNA"/>
</dbReference>
<reference evidence="2" key="2">
    <citation type="journal article" date="2015" name="Data Brief">
        <title>Shoot transcriptome of the giant reed, Arundo donax.</title>
        <authorList>
            <person name="Barrero R.A."/>
            <person name="Guerrero F.D."/>
            <person name="Moolhuijzen P."/>
            <person name="Goolsby J.A."/>
            <person name="Tidwell J."/>
            <person name="Bellgard S.E."/>
            <person name="Bellgard M.I."/>
        </authorList>
    </citation>
    <scope>NUCLEOTIDE SEQUENCE</scope>
    <source>
        <tissue evidence="2">Shoot tissue taken approximately 20 cm above the soil surface</tissue>
    </source>
</reference>
<evidence type="ECO:0000313" key="2">
    <source>
        <dbReference type="EMBL" id="JAE36644.1"/>
    </source>
</evidence>
<name>A0A0A9HLE9_ARUDO</name>
<dbReference type="AlphaFoldDB" id="A0A0A9HLE9"/>
<reference evidence="2" key="1">
    <citation type="submission" date="2014-09" db="EMBL/GenBank/DDBJ databases">
        <authorList>
            <person name="Magalhaes I.L.F."/>
            <person name="Oliveira U."/>
            <person name="Santos F.R."/>
            <person name="Vidigal T.H.D.A."/>
            <person name="Brescovit A.D."/>
            <person name="Santos A.J."/>
        </authorList>
    </citation>
    <scope>NUCLEOTIDE SEQUENCE</scope>
    <source>
        <tissue evidence="2">Shoot tissue taken approximately 20 cm above the soil surface</tissue>
    </source>
</reference>
<proteinExistence type="predicted"/>
<protein>
    <submittedName>
        <fullName evidence="2">Uncharacterized protein</fullName>
    </submittedName>
</protein>
<keyword evidence="1" id="KW-1133">Transmembrane helix</keyword>
<keyword evidence="1" id="KW-0472">Membrane</keyword>